<dbReference type="FunFam" id="3.30.2460.20:FF:000001">
    <property type="entry name" value="Wnt homolog"/>
    <property type="match status" value="1"/>
</dbReference>
<dbReference type="Gene3D" id="3.30.2460.20">
    <property type="match status" value="1"/>
</dbReference>
<reference evidence="12" key="1">
    <citation type="submission" date="2025-08" db="UniProtKB">
        <authorList>
            <consortium name="Ensembl"/>
        </authorList>
    </citation>
    <scope>IDENTIFICATION</scope>
</reference>
<name>A0A3B3QYJ2_9TELE</name>
<dbReference type="GO" id="GO:0005109">
    <property type="term" value="F:frizzled binding"/>
    <property type="evidence" value="ECO:0007669"/>
    <property type="project" value="TreeGrafter"/>
</dbReference>
<dbReference type="SMART" id="SM00097">
    <property type="entry name" value="WNT1"/>
    <property type="match status" value="1"/>
</dbReference>
<sequence length="377" mass="42233">TAGYVDFAPPPVLCNDILGLKVAGDPVLTPNTVCLRLAGLTKRQMRLCVRSPDVTASALQGIQVALHECQHQLHDQRWNCSSLESHGKLPHQSAILNRGFRESAFTLSLLAAGVAHSVASACSLGKLRGCGCDAKRRLDDDKIRLKLTQLQLQTLRGAYGPPSSPAQLGSQHDISPVQDTWEWGGCSHDVRFGERFSRDWLDPRESPRDIHARMRMHNNRVGRQVVTDNMKRKCKCHGTSGSCQFKTCWYVSPEFRLVGALLRDKFLSAIFINSQNKNNAGTGTERGRRRPVSRELVYFEKSPDFCEREATLDSLGTQGRICNKSSPGMDSCSSLCCGRGHNILRQTRSERCHCRFHWCCYVLCEECRVTEWVNVCK</sequence>
<dbReference type="PANTHER" id="PTHR12027:SF76">
    <property type="entry name" value="PROTEIN WNT-10B"/>
    <property type="match status" value="1"/>
</dbReference>
<keyword evidence="6 11" id="KW-0879">Wnt signaling pathway</keyword>
<dbReference type="GO" id="GO:0045165">
    <property type="term" value="P:cell fate commitment"/>
    <property type="evidence" value="ECO:0007669"/>
    <property type="project" value="TreeGrafter"/>
</dbReference>
<accession>A0A3B3QYJ2</accession>
<proteinExistence type="inferred from homology"/>
<dbReference type="GeneTree" id="ENSGT00940000160653"/>
<reference evidence="12" key="2">
    <citation type="submission" date="2025-09" db="UniProtKB">
        <authorList>
            <consortium name="Ensembl"/>
        </authorList>
    </citation>
    <scope>IDENTIFICATION</scope>
</reference>
<comment type="similarity">
    <text evidence="2 11">Belongs to the Wnt family.</text>
</comment>
<dbReference type="Proteomes" id="UP000261540">
    <property type="component" value="Unplaced"/>
</dbReference>
<evidence type="ECO:0000256" key="11">
    <source>
        <dbReference type="RuleBase" id="RU003500"/>
    </source>
</evidence>
<evidence type="ECO:0000313" key="12">
    <source>
        <dbReference type="Ensembl" id="ENSPKIP00000010521.1"/>
    </source>
</evidence>
<keyword evidence="10" id="KW-0449">Lipoprotein</keyword>
<evidence type="ECO:0000256" key="1">
    <source>
        <dbReference type="ARBA" id="ARBA00004498"/>
    </source>
</evidence>
<dbReference type="PANTHER" id="PTHR12027">
    <property type="entry name" value="WNT RELATED"/>
    <property type="match status" value="1"/>
</dbReference>
<evidence type="ECO:0000256" key="7">
    <source>
        <dbReference type="ARBA" id="ARBA00022729"/>
    </source>
</evidence>
<evidence type="ECO:0000256" key="10">
    <source>
        <dbReference type="ARBA" id="ARBA00023288"/>
    </source>
</evidence>
<evidence type="ECO:0000256" key="3">
    <source>
        <dbReference type="ARBA" id="ARBA00022473"/>
    </source>
</evidence>
<comment type="function">
    <text evidence="11">Ligand for members of the frizzled family of seven transmembrane receptors.</text>
</comment>
<dbReference type="InterPro" id="IPR043158">
    <property type="entry name" value="Wnt_C"/>
</dbReference>
<evidence type="ECO:0000256" key="4">
    <source>
        <dbReference type="ARBA" id="ARBA00022525"/>
    </source>
</evidence>
<keyword evidence="13" id="KW-1185">Reference proteome</keyword>
<dbReference type="GO" id="GO:0048513">
    <property type="term" value="P:animal organ development"/>
    <property type="evidence" value="ECO:0007669"/>
    <property type="project" value="UniProtKB-ARBA"/>
</dbReference>
<dbReference type="AlphaFoldDB" id="A0A3B3QYJ2"/>
<dbReference type="Pfam" id="PF00110">
    <property type="entry name" value="wnt"/>
    <property type="match status" value="1"/>
</dbReference>
<dbReference type="GO" id="GO:0030182">
    <property type="term" value="P:neuron differentiation"/>
    <property type="evidence" value="ECO:0007669"/>
    <property type="project" value="TreeGrafter"/>
</dbReference>
<dbReference type="PRINTS" id="PR01349">
    <property type="entry name" value="WNTPROTEIN"/>
</dbReference>
<protein>
    <recommendedName>
        <fullName evidence="11">Protein Wnt</fullName>
    </recommendedName>
</protein>
<dbReference type="GO" id="GO:0005615">
    <property type="term" value="C:extracellular space"/>
    <property type="evidence" value="ECO:0007669"/>
    <property type="project" value="TreeGrafter"/>
</dbReference>
<dbReference type="GO" id="GO:0005125">
    <property type="term" value="F:cytokine activity"/>
    <property type="evidence" value="ECO:0007669"/>
    <property type="project" value="TreeGrafter"/>
</dbReference>
<evidence type="ECO:0000256" key="2">
    <source>
        <dbReference type="ARBA" id="ARBA00005683"/>
    </source>
</evidence>
<dbReference type="InterPro" id="IPR018161">
    <property type="entry name" value="Wnt_CS"/>
</dbReference>
<comment type="subcellular location">
    <subcellularLocation>
        <location evidence="1 11">Secreted</location>
        <location evidence="1 11">Extracellular space</location>
        <location evidence="1 11">Extracellular matrix</location>
    </subcellularLocation>
</comment>
<organism evidence="12 13">
    <name type="scientific">Paramormyrops kingsleyae</name>
    <dbReference type="NCBI Taxonomy" id="1676925"/>
    <lineage>
        <taxon>Eukaryota</taxon>
        <taxon>Metazoa</taxon>
        <taxon>Chordata</taxon>
        <taxon>Craniata</taxon>
        <taxon>Vertebrata</taxon>
        <taxon>Euteleostomi</taxon>
        <taxon>Actinopterygii</taxon>
        <taxon>Neopterygii</taxon>
        <taxon>Teleostei</taxon>
        <taxon>Osteoglossocephala</taxon>
        <taxon>Osteoglossomorpha</taxon>
        <taxon>Osteoglossiformes</taxon>
        <taxon>Mormyridae</taxon>
        <taxon>Paramormyrops</taxon>
    </lineage>
</organism>
<dbReference type="GO" id="GO:0060070">
    <property type="term" value="P:canonical Wnt signaling pathway"/>
    <property type="evidence" value="ECO:0007669"/>
    <property type="project" value="TreeGrafter"/>
</dbReference>
<dbReference type="PRINTS" id="PR01893">
    <property type="entry name" value="WNT10PROTEIN"/>
</dbReference>
<keyword evidence="3 11" id="KW-0217">Developmental protein</keyword>
<evidence type="ECO:0000256" key="8">
    <source>
        <dbReference type="ARBA" id="ARBA00023157"/>
    </source>
</evidence>
<evidence type="ECO:0000256" key="9">
    <source>
        <dbReference type="ARBA" id="ARBA00023180"/>
    </source>
</evidence>
<keyword evidence="5" id="KW-0272">Extracellular matrix</keyword>
<dbReference type="Ensembl" id="ENSPKIT00000034654.1">
    <property type="protein sequence ID" value="ENSPKIP00000010521.1"/>
    <property type="gene ID" value="ENSPKIG00000025210.1"/>
</dbReference>
<dbReference type="InterPro" id="IPR013302">
    <property type="entry name" value="Wnt10"/>
</dbReference>
<evidence type="ECO:0000256" key="6">
    <source>
        <dbReference type="ARBA" id="ARBA00022687"/>
    </source>
</evidence>
<evidence type="ECO:0000256" key="5">
    <source>
        <dbReference type="ARBA" id="ARBA00022530"/>
    </source>
</evidence>
<keyword evidence="7" id="KW-0732">Signal</keyword>
<keyword evidence="8" id="KW-1015">Disulfide bond</keyword>
<keyword evidence="4" id="KW-0964">Secreted</keyword>
<keyword evidence="9" id="KW-0325">Glycoprotein</keyword>
<dbReference type="InterPro" id="IPR005817">
    <property type="entry name" value="Wnt"/>
</dbReference>
<dbReference type="PROSITE" id="PS00246">
    <property type="entry name" value="WNT1"/>
    <property type="match status" value="1"/>
</dbReference>
<evidence type="ECO:0000313" key="13">
    <source>
        <dbReference type="Proteomes" id="UP000261540"/>
    </source>
</evidence>